<dbReference type="InterPro" id="IPR011055">
    <property type="entry name" value="Dup_hybrid_motif"/>
</dbReference>
<dbReference type="Gene3D" id="2.70.70.10">
    <property type="entry name" value="Glucose Permease (Domain IIA)"/>
    <property type="match status" value="1"/>
</dbReference>
<dbReference type="Gene3D" id="3.10.350.10">
    <property type="entry name" value="LysM domain"/>
    <property type="match status" value="1"/>
</dbReference>
<keyword evidence="4" id="KW-1185">Reference proteome</keyword>
<dbReference type="PANTHER" id="PTHR21666">
    <property type="entry name" value="PEPTIDASE-RELATED"/>
    <property type="match status" value="1"/>
</dbReference>
<dbReference type="PROSITE" id="PS51782">
    <property type="entry name" value="LYSM"/>
    <property type="match status" value="1"/>
</dbReference>
<reference evidence="3 4" key="1">
    <citation type="journal article" date="2025" name="Int. J. Syst. Evol. Microbiol.">
        <title>Desulfovibrio falkowii sp. nov., Porphyromonas miyakawae sp. nov., Mediterraneibacter flintii sp. nov. and Owariibacterium komagatae gen. nov., sp. nov., isolated from human faeces.</title>
        <authorList>
            <person name="Hamaguchi T."/>
            <person name="Ohara M."/>
            <person name="Hisatomi A."/>
            <person name="Sekiguchi K."/>
            <person name="Takeda J.I."/>
            <person name="Ueyama J."/>
            <person name="Ito M."/>
            <person name="Nishiwaki H."/>
            <person name="Ogi T."/>
            <person name="Hirayama M."/>
            <person name="Ohkuma M."/>
            <person name="Sakamoto M."/>
            <person name="Ohno K."/>
        </authorList>
    </citation>
    <scope>NUCLEOTIDE SEQUENCE [LARGE SCALE GENOMIC DNA]</scope>
    <source>
        <strain evidence="3 4">13CB11C</strain>
    </source>
</reference>
<evidence type="ECO:0000256" key="1">
    <source>
        <dbReference type="SAM" id="MobiDB-lite"/>
    </source>
</evidence>
<dbReference type="Pfam" id="PF01476">
    <property type="entry name" value="LysM"/>
    <property type="match status" value="1"/>
</dbReference>
<dbReference type="InterPro" id="IPR016047">
    <property type="entry name" value="M23ase_b-sheet_dom"/>
</dbReference>
<dbReference type="SUPFAM" id="SSF51261">
    <property type="entry name" value="Duplicated hybrid motif"/>
    <property type="match status" value="1"/>
</dbReference>
<dbReference type="InterPro" id="IPR050570">
    <property type="entry name" value="Cell_wall_metabolism_enzyme"/>
</dbReference>
<protein>
    <submittedName>
        <fullName evidence="3">M23 family metallopeptidase</fullName>
    </submittedName>
</protein>
<dbReference type="PANTHER" id="PTHR21666:SF270">
    <property type="entry name" value="MUREIN HYDROLASE ACTIVATOR ENVC"/>
    <property type="match status" value="1"/>
</dbReference>
<accession>A0ABQ0E3B1</accession>
<comment type="caution">
    <text evidence="3">The sequence shown here is derived from an EMBL/GenBank/DDBJ whole genome shotgun (WGS) entry which is preliminary data.</text>
</comment>
<gene>
    <name evidence="3" type="ORF">Tsumi_13020</name>
</gene>
<dbReference type="EMBL" id="BAAFSF010000004">
    <property type="protein sequence ID" value="GAB1252196.1"/>
    <property type="molecule type" value="Genomic_DNA"/>
</dbReference>
<feature type="compositionally biased region" description="Low complexity" evidence="1">
    <location>
        <begin position="219"/>
        <end position="231"/>
    </location>
</feature>
<evidence type="ECO:0000313" key="3">
    <source>
        <dbReference type="EMBL" id="GAB1252196.1"/>
    </source>
</evidence>
<dbReference type="Pfam" id="PF01551">
    <property type="entry name" value="Peptidase_M23"/>
    <property type="match status" value="1"/>
</dbReference>
<dbReference type="InterPro" id="IPR036779">
    <property type="entry name" value="LysM_dom_sf"/>
</dbReference>
<organism evidence="3 4">
    <name type="scientific">Porphyromonas miyakawae</name>
    <dbReference type="NCBI Taxonomy" id="3137470"/>
    <lineage>
        <taxon>Bacteria</taxon>
        <taxon>Pseudomonadati</taxon>
        <taxon>Bacteroidota</taxon>
        <taxon>Bacteroidia</taxon>
        <taxon>Bacteroidales</taxon>
        <taxon>Porphyromonadaceae</taxon>
        <taxon>Porphyromonas</taxon>
    </lineage>
</organism>
<evidence type="ECO:0000313" key="4">
    <source>
        <dbReference type="Proteomes" id="UP001628220"/>
    </source>
</evidence>
<evidence type="ECO:0000259" key="2">
    <source>
        <dbReference type="PROSITE" id="PS51782"/>
    </source>
</evidence>
<sequence>MADGKSILEQINEKRNKRNQELEDAILRESLEYPAIDLYGENSWGRYVNPFVGTSTAEIPATYEIDCNGFVMPLDGNIRLTSHYGYRRRFRRMHRGVDMGLTTGDTVRAAFDGKIRIVDYEHKGYGKYVVIRHPNGLETVYGHMSRQLVRENDIVRAGEAIGLGGSTGLSTGPHLHFELRFMGIDINPTQIIDFANGAPLRDIFTFKRGSTAQAGGSYASSARRTKASSSKKAAHKPEVYRIRKGDTLSSISKKTGVSVKKLCQINKITPKTTIRQGKTLRIR</sequence>
<dbReference type="SMART" id="SM00257">
    <property type="entry name" value="LysM"/>
    <property type="match status" value="1"/>
</dbReference>
<feature type="region of interest" description="Disordered" evidence="1">
    <location>
        <begin position="213"/>
        <end position="236"/>
    </location>
</feature>
<dbReference type="SUPFAM" id="SSF54106">
    <property type="entry name" value="LysM domain"/>
    <property type="match status" value="1"/>
</dbReference>
<name>A0ABQ0E3B1_9PORP</name>
<feature type="domain" description="LysM" evidence="2">
    <location>
        <begin position="238"/>
        <end position="282"/>
    </location>
</feature>
<dbReference type="Proteomes" id="UP001628220">
    <property type="component" value="Unassembled WGS sequence"/>
</dbReference>
<dbReference type="CDD" id="cd12797">
    <property type="entry name" value="M23_peptidase"/>
    <property type="match status" value="1"/>
</dbReference>
<proteinExistence type="predicted"/>
<dbReference type="CDD" id="cd00118">
    <property type="entry name" value="LysM"/>
    <property type="match status" value="1"/>
</dbReference>
<dbReference type="InterPro" id="IPR018392">
    <property type="entry name" value="LysM"/>
</dbReference>